<dbReference type="KEGG" id="pnt:G5B91_27530"/>
<dbReference type="InterPro" id="IPR025110">
    <property type="entry name" value="AMP-bd_C"/>
</dbReference>
<feature type="domain" description="AMP-binding enzyme C-terminal" evidence="2">
    <location>
        <begin position="447"/>
        <end position="521"/>
    </location>
</feature>
<dbReference type="EMBL" id="CP049140">
    <property type="protein sequence ID" value="QIE89808.1"/>
    <property type="molecule type" value="Genomic_DNA"/>
</dbReference>
<dbReference type="InterPro" id="IPR050237">
    <property type="entry name" value="ATP-dep_AMP-bd_enzyme"/>
</dbReference>
<organism evidence="3 4">
    <name type="scientific">Pseudomonas nitroreducens</name>
    <dbReference type="NCBI Taxonomy" id="46680"/>
    <lineage>
        <taxon>Bacteria</taxon>
        <taxon>Pseudomonadati</taxon>
        <taxon>Pseudomonadota</taxon>
        <taxon>Gammaproteobacteria</taxon>
        <taxon>Pseudomonadales</taxon>
        <taxon>Pseudomonadaceae</taxon>
        <taxon>Pseudomonas</taxon>
    </lineage>
</organism>
<dbReference type="SUPFAM" id="SSF56801">
    <property type="entry name" value="Acetyl-CoA synthetase-like"/>
    <property type="match status" value="1"/>
</dbReference>
<feature type="domain" description="AMP-dependent synthetase/ligase" evidence="1">
    <location>
        <begin position="29"/>
        <end position="397"/>
    </location>
</feature>
<evidence type="ECO:0000313" key="3">
    <source>
        <dbReference type="EMBL" id="QIE89808.1"/>
    </source>
</evidence>
<dbReference type="Gene3D" id="3.30.300.30">
    <property type="match status" value="1"/>
</dbReference>
<dbReference type="Proteomes" id="UP000501063">
    <property type="component" value="Chromosome"/>
</dbReference>
<dbReference type="InterPro" id="IPR045851">
    <property type="entry name" value="AMP-bd_C_sf"/>
</dbReference>
<dbReference type="InterPro" id="IPR020845">
    <property type="entry name" value="AMP-binding_CS"/>
</dbReference>
<evidence type="ECO:0000313" key="4">
    <source>
        <dbReference type="Proteomes" id="UP000501063"/>
    </source>
</evidence>
<keyword evidence="3" id="KW-0436">Ligase</keyword>
<accession>A0A6G6J379</accession>
<evidence type="ECO:0000259" key="1">
    <source>
        <dbReference type="Pfam" id="PF00501"/>
    </source>
</evidence>
<dbReference type="Gene3D" id="3.40.50.12780">
    <property type="entry name" value="N-terminal domain of ligase-like"/>
    <property type="match status" value="1"/>
</dbReference>
<dbReference type="GO" id="GO:0016878">
    <property type="term" value="F:acid-thiol ligase activity"/>
    <property type="evidence" value="ECO:0007669"/>
    <property type="project" value="UniProtKB-ARBA"/>
</dbReference>
<sequence>MTSFTHPLNHKALPGWSVGELDTVNAVVRRAAEAYGDRPFLDVQGDLYSFADIQRESCRLANGLAGLGVTKGQTVVSMLDNSADAVLLWFALNKLGAISVPVNTALKGEFLRHQVSDANATLVIAETEYAERIALVVEQLPDLQVIAYRGVAPTAALAGKRLLSLESLRSDDCSDPQVEVSPRDLTMLIYTGGTTGPSKGCMISHNNACNEARQINEAHGRSSRSITWTPLPLFHLNATVTTVLCNLMIGARAVIYPRFSVSGFWPDIERSGANEANLLASMAPLLAEAPDNDAMQRCFGQLHKVYSAPFTSEVQQRWRERFGVRHTVGGAGFGLTECAIVTMLPFGAPEKPGCAGRRCDSFDIRVVDDNDIELPYGTPGELIVRPLKPHVMFEGYWNRPADTLKVMRNMWFHTGDIGKIDEDGFFFFLDRKKDYMRRGGENISGFEMERTFIAHPEIAEVAVHAVFSELSEDEVKVTAVLKEGSQLDADALCRWAIERVPYYAVPRFIEFRSELPKSPVGRVLKYQLRDDGITAQTWDRVRAGVTFDKR</sequence>
<dbReference type="Pfam" id="PF13193">
    <property type="entry name" value="AMP-binding_C"/>
    <property type="match status" value="1"/>
</dbReference>
<dbReference type="PANTHER" id="PTHR43767">
    <property type="entry name" value="LONG-CHAIN-FATTY-ACID--COA LIGASE"/>
    <property type="match status" value="1"/>
</dbReference>
<name>A0A6G6J379_PSENT</name>
<dbReference type="AlphaFoldDB" id="A0A6G6J379"/>
<protein>
    <submittedName>
        <fullName evidence="3">ATP-dependent acyl-CoA ligase</fullName>
    </submittedName>
</protein>
<dbReference type="InterPro" id="IPR042099">
    <property type="entry name" value="ANL_N_sf"/>
</dbReference>
<proteinExistence type="predicted"/>
<dbReference type="PROSITE" id="PS00455">
    <property type="entry name" value="AMP_BINDING"/>
    <property type="match status" value="1"/>
</dbReference>
<reference evidence="3 4" key="1">
    <citation type="submission" date="2020-02" db="EMBL/GenBank/DDBJ databases">
        <title>Integrative conjugative elements (ICEs) and plasmids drive adaptation of Pseudomonas nitroreducens strain HBP1 to wastewater environment.</title>
        <authorList>
            <person name="Sentchilo V."/>
            <person name="Carraro N."/>
            <person name="Bertelli C."/>
            <person name="van der Meer J.R."/>
        </authorList>
    </citation>
    <scope>NUCLEOTIDE SEQUENCE [LARGE SCALE GENOMIC DNA]</scope>
    <source>
        <strain evidence="3 4">HBP1</strain>
    </source>
</reference>
<dbReference type="PANTHER" id="PTHR43767:SF1">
    <property type="entry name" value="NONRIBOSOMAL PEPTIDE SYNTHASE PES1 (EUROFUNG)-RELATED"/>
    <property type="match status" value="1"/>
</dbReference>
<dbReference type="RefSeq" id="WP_051445620.1">
    <property type="nucleotide sequence ID" value="NZ_CP049140.1"/>
</dbReference>
<gene>
    <name evidence="3" type="ORF">G5B91_27530</name>
</gene>
<dbReference type="Pfam" id="PF00501">
    <property type="entry name" value="AMP-binding"/>
    <property type="match status" value="1"/>
</dbReference>
<dbReference type="InterPro" id="IPR000873">
    <property type="entry name" value="AMP-dep_synth/lig_dom"/>
</dbReference>
<evidence type="ECO:0000259" key="2">
    <source>
        <dbReference type="Pfam" id="PF13193"/>
    </source>
</evidence>